<keyword evidence="2" id="KW-1185">Reference proteome</keyword>
<reference evidence="1 2" key="1">
    <citation type="journal article" date="2019" name="Nat. Ecol. Evol.">
        <title>Megaphylogeny resolves global patterns of mushroom evolution.</title>
        <authorList>
            <person name="Varga T."/>
            <person name="Krizsan K."/>
            <person name="Foldi C."/>
            <person name="Dima B."/>
            <person name="Sanchez-Garcia M."/>
            <person name="Sanchez-Ramirez S."/>
            <person name="Szollosi G.J."/>
            <person name="Szarkandi J.G."/>
            <person name="Papp V."/>
            <person name="Albert L."/>
            <person name="Andreopoulos W."/>
            <person name="Angelini C."/>
            <person name="Antonin V."/>
            <person name="Barry K.W."/>
            <person name="Bougher N.L."/>
            <person name="Buchanan P."/>
            <person name="Buyck B."/>
            <person name="Bense V."/>
            <person name="Catcheside P."/>
            <person name="Chovatia M."/>
            <person name="Cooper J."/>
            <person name="Damon W."/>
            <person name="Desjardin D."/>
            <person name="Finy P."/>
            <person name="Geml J."/>
            <person name="Haridas S."/>
            <person name="Hughes K."/>
            <person name="Justo A."/>
            <person name="Karasinski D."/>
            <person name="Kautmanova I."/>
            <person name="Kiss B."/>
            <person name="Kocsube S."/>
            <person name="Kotiranta H."/>
            <person name="LaButti K.M."/>
            <person name="Lechner B.E."/>
            <person name="Liimatainen K."/>
            <person name="Lipzen A."/>
            <person name="Lukacs Z."/>
            <person name="Mihaltcheva S."/>
            <person name="Morgado L.N."/>
            <person name="Niskanen T."/>
            <person name="Noordeloos M.E."/>
            <person name="Ohm R.A."/>
            <person name="Ortiz-Santana B."/>
            <person name="Ovrebo C."/>
            <person name="Racz N."/>
            <person name="Riley R."/>
            <person name="Savchenko A."/>
            <person name="Shiryaev A."/>
            <person name="Soop K."/>
            <person name="Spirin V."/>
            <person name="Szebenyi C."/>
            <person name="Tomsovsky M."/>
            <person name="Tulloss R.E."/>
            <person name="Uehling J."/>
            <person name="Grigoriev I.V."/>
            <person name="Vagvolgyi C."/>
            <person name="Papp T."/>
            <person name="Martin F.M."/>
            <person name="Miettinen O."/>
            <person name="Hibbett D.S."/>
            <person name="Nagy L.G."/>
        </authorList>
    </citation>
    <scope>NUCLEOTIDE SEQUENCE [LARGE SCALE GENOMIC DNA]</scope>
    <source>
        <strain evidence="1 2">NL-1719</strain>
    </source>
</reference>
<dbReference type="Proteomes" id="UP000308600">
    <property type="component" value="Unassembled WGS sequence"/>
</dbReference>
<accession>A0ACD3ACZ1</accession>
<gene>
    <name evidence="1" type="ORF">BDN72DRAFT_964014</name>
</gene>
<protein>
    <submittedName>
        <fullName evidence="1">Uncharacterized protein</fullName>
    </submittedName>
</protein>
<dbReference type="EMBL" id="ML208530">
    <property type="protein sequence ID" value="TFK63305.1"/>
    <property type="molecule type" value="Genomic_DNA"/>
</dbReference>
<proteinExistence type="predicted"/>
<evidence type="ECO:0000313" key="2">
    <source>
        <dbReference type="Proteomes" id="UP000308600"/>
    </source>
</evidence>
<organism evidence="1 2">
    <name type="scientific">Pluteus cervinus</name>
    <dbReference type="NCBI Taxonomy" id="181527"/>
    <lineage>
        <taxon>Eukaryota</taxon>
        <taxon>Fungi</taxon>
        <taxon>Dikarya</taxon>
        <taxon>Basidiomycota</taxon>
        <taxon>Agaricomycotina</taxon>
        <taxon>Agaricomycetes</taxon>
        <taxon>Agaricomycetidae</taxon>
        <taxon>Agaricales</taxon>
        <taxon>Pluteineae</taxon>
        <taxon>Pluteaceae</taxon>
        <taxon>Pluteus</taxon>
    </lineage>
</organism>
<evidence type="ECO:0000313" key="1">
    <source>
        <dbReference type="EMBL" id="TFK63305.1"/>
    </source>
</evidence>
<name>A0ACD3ACZ1_9AGAR</name>
<sequence>MTLGINDIPEDILVDIFLAIPPYRWGMMRDHSFPLEFLRYPRPVYLKRPPWAFAHVCRRWSQIVRTRPKLWSYIPSIDLAQPTPFLEPYLELAQHSPLSLYLWTSIDSIDELIVDAATFSLLSDRVERWEEVVFNLPHHALPNLDILAGSFNSLKVLHIINQTSNAYLPGLFADAPVLEELTFLVFGEQPALPPSLRKYHTYWPGSVDAAKLLASAPQLVACCFTSFSVGLDMETTETPPPVFMPNLQSLKLEECWDDADGQFLNALTLPQLRNLHLILMATYKSLTLPQVIQMLRRSNASLRTFTLELETFTEEIECLRTLIDLVPDLEYYHWSTMHMMEADENAIFGMFADPQVLPKLKTLIFDSSLGHAYSPDELRKDVITDVLRARASGGYRAAQTDKATGSGGGCLEYLSLAEVDLSEETKACFLDWAPEQDSHFSHLAKIRREFDTLQLFACPPHEREETATEVINEGFQYIVGLYKEFHVQAILSSGIHIVLLELLLRGTSYPPGDYRAERDWIPQIEPVVEYWKSKTRSYVTRETWFIPHQWRVYWVADNQMDAYNMLWSPPYPSELCIKAGCRSMPTEFVQPEIMPCLLPDWERAEHSPRSYAPCQSLSGI</sequence>